<organism evidence="1 2">
    <name type="scientific">Zasmidium cellare ATCC 36951</name>
    <dbReference type="NCBI Taxonomy" id="1080233"/>
    <lineage>
        <taxon>Eukaryota</taxon>
        <taxon>Fungi</taxon>
        <taxon>Dikarya</taxon>
        <taxon>Ascomycota</taxon>
        <taxon>Pezizomycotina</taxon>
        <taxon>Dothideomycetes</taxon>
        <taxon>Dothideomycetidae</taxon>
        <taxon>Mycosphaerellales</taxon>
        <taxon>Mycosphaerellaceae</taxon>
        <taxon>Zasmidium</taxon>
    </lineage>
</organism>
<gene>
    <name evidence="1" type="ORF">M409DRAFT_21096</name>
</gene>
<dbReference type="AlphaFoldDB" id="A0A6A6CPQ1"/>
<sequence length="371" mass="42751">MEEYDVVDYSSSSSDLGGPKRHWLQRTSLDFLNLCASRDTKHAIGKDLTLIYDKLTLHLCPFVKGSLQLFKAKSSISSNENGILCVPSEVVDIDADDPRDHKMRLPEQDIPVHDIVLGLLQDEVRSGALRSVQLMDVIFDDFVLVGRSTNRREKDGYEYHRLEVAVMLSLDPATVMSLGRTLTLPRLGRSPVHYQPDLQLLSLRTAETPRLRGEMHDLLDHSLLERLFKREGDFRSWDVINHHHRYDKEWEQHLCARRITSAVSVWKVYKSHPRSELIHGFVTCQKDNRNNIVVFLMDQQNVERNKGRTEFRHDLGDGKGRTTYRIIGRLAVGDLSKRDCTSFSRRSNDFVKSIIGQDARVKIKIVDLWHV</sequence>
<name>A0A6A6CPQ1_ZASCE</name>
<keyword evidence="2" id="KW-1185">Reference proteome</keyword>
<proteinExistence type="predicted"/>
<evidence type="ECO:0000313" key="2">
    <source>
        <dbReference type="Proteomes" id="UP000799537"/>
    </source>
</evidence>
<dbReference type="Proteomes" id="UP000799537">
    <property type="component" value="Unassembled WGS sequence"/>
</dbReference>
<protein>
    <submittedName>
        <fullName evidence="1">Uncharacterized protein</fullName>
    </submittedName>
</protein>
<accession>A0A6A6CPQ1</accession>
<dbReference type="RefSeq" id="XP_033669974.1">
    <property type="nucleotide sequence ID" value="XM_033805701.1"/>
</dbReference>
<dbReference type="GeneID" id="54558973"/>
<evidence type="ECO:0000313" key="1">
    <source>
        <dbReference type="EMBL" id="KAF2169085.1"/>
    </source>
</evidence>
<dbReference type="EMBL" id="ML993589">
    <property type="protein sequence ID" value="KAF2169085.1"/>
    <property type="molecule type" value="Genomic_DNA"/>
</dbReference>
<reference evidence="1" key="1">
    <citation type="journal article" date="2020" name="Stud. Mycol.">
        <title>101 Dothideomycetes genomes: a test case for predicting lifestyles and emergence of pathogens.</title>
        <authorList>
            <person name="Haridas S."/>
            <person name="Albert R."/>
            <person name="Binder M."/>
            <person name="Bloem J."/>
            <person name="Labutti K."/>
            <person name="Salamov A."/>
            <person name="Andreopoulos B."/>
            <person name="Baker S."/>
            <person name="Barry K."/>
            <person name="Bills G."/>
            <person name="Bluhm B."/>
            <person name="Cannon C."/>
            <person name="Castanera R."/>
            <person name="Culley D."/>
            <person name="Daum C."/>
            <person name="Ezra D."/>
            <person name="Gonzalez J."/>
            <person name="Henrissat B."/>
            <person name="Kuo A."/>
            <person name="Liang C."/>
            <person name="Lipzen A."/>
            <person name="Lutzoni F."/>
            <person name="Magnuson J."/>
            <person name="Mondo S."/>
            <person name="Nolan M."/>
            <person name="Ohm R."/>
            <person name="Pangilinan J."/>
            <person name="Park H.-J."/>
            <person name="Ramirez L."/>
            <person name="Alfaro M."/>
            <person name="Sun H."/>
            <person name="Tritt A."/>
            <person name="Yoshinaga Y."/>
            <person name="Zwiers L.-H."/>
            <person name="Turgeon B."/>
            <person name="Goodwin S."/>
            <person name="Spatafora J."/>
            <person name="Crous P."/>
            <person name="Grigoriev I."/>
        </authorList>
    </citation>
    <scope>NUCLEOTIDE SEQUENCE</scope>
    <source>
        <strain evidence="1">ATCC 36951</strain>
    </source>
</reference>